<feature type="compositionally biased region" description="Low complexity" evidence="1">
    <location>
        <begin position="576"/>
        <end position="587"/>
    </location>
</feature>
<evidence type="ECO:0000313" key="2">
    <source>
        <dbReference type="EMBL" id="KAK6303988.1"/>
    </source>
</evidence>
<feature type="compositionally biased region" description="Basic and acidic residues" evidence="1">
    <location>
        <begin position="80"/>
        <end position="93"/>
    </location>
</feature>
<dbReference type="EMBL" id="JAGTTL010000024">
    <property type="protein sequence ID" value="KAK6303988.1"/>
    <property type="molecule type" value="Genomic_DNA"/>
</dbReference>
<feature type="region of interest" description="Disordered" evidence="1">
    <location>
        <begin position="36"/>
        <end position="234"/>
    </location>
</feature>
<feature type="compositionally biased region" description="Acidic residues" evidence="1">
    <location>
        <begin position="513"/>
        <end position="525"/>
    </location>
</feature>
<feature type="region of interest" description="Disordered" evidence="1">
    <location>
        <begin position="575"/>
        <end position="635"/>
    </location>
</feature>
<feature type="compositionally biased region" description="Polar residues" evidence="1">
    <location>
        <begin position="389"/>
        <end position="399"/>
    </location>
</feature>
<organism evidence="2 3">
    <name type="scientific">Coregonus suidteri</name>
    <dbReference type="NCBI Taxonomy" id="861788"/>
    <lineage>
        <taxon>Eukaryota</taxon>
        <taxon>Metazoa</taxon>
        <taxon>Chordata</taxon>
        <taxon>Craniata</taxon>
        <taxon>Vertebrata</taxon>
        <taxon>Euteleostomi</taxon>
        <taxon>Actinopterygii</taxon>
        <taxon>Neopterygii</taxon>
        <taxon>Teleostei</taxon>
        <taxon>Protacanthopterygii</taxon>
        <taxon>Salmoniformes</taxon>
        <taxon>Salmonidae</taxon>
        <taxon>Coregoninae</taxon>
        <taxon>Coregonus</taxon>
    </lineage>
</organism>
<feature type="region of interest" description="Disordered" evidence="1">
    <location>
        <begin position="295"/>
        <end position="461"/>
    </location>
</feature>
<feature type="compositionally biased region" description="Basic and acidic residues" evidence="1">
    <location>
        <begin position="596"/>
        <end position="610"/>
    </location>
</feature>
<evidence type="ECO:0000256" key="1">
    <source>
        <dbReference type="SAM" id="MobiDB-lite"/>
    </source>
</evidence>
<feature type="region of interest" description="Disordered" evidence="1">
    <location>
        <begin position="501"/>
        <end position="532"/>
    </location>
</feature>
<feature type="compositionally biased region" description="Basic and acidic residues" evidence="1">
    <location>
        <begin position="437"/>
        <end position="446"/>
    </location>
</feature>
<feature type="compositionally biased region" description="Acidic residues" evidence="1">
    <location>
        <begin position="94"/>
        <end position="207"/>
    </location>
</feature>
<feature type="compositionally biased region" description="Acidic residues" evidence="1">
    <location>
        <begin position="50"/>
        <end position="65"/>
    </location>
</feature>
<name>A0AAN8L4D3_9TELE</name>
<feature type="compositionally biased region" description="Acidic residues" evidence="1">
    <location>
        <begin position="318"/>
        <end position="328"/>
    </location>
</feature>
<gene>
    <name evidence="2" type="ORF">J4Q44_G00264420</name>
</gene>
<dbReference type="Proteomes" id="UP001356427">
    <property type="component" value="Unassembled WGS sequence"/>
</dbReference>
<reference evidence="2 3" key="1">
    <citation type="submission" date="2021-04" db="EMBL/GenBank/DDBJ databases">
        <authorList>
            <person name="De Guttry C."/>
            <person name="Zahm M."/>
            <person name="Klopp C."/>
            <person name="Cabau C."/>
            <person name="Louis A."/>
            <person name="Berthelot C."/>
            <person name="Parey E."/>
            <person name="Roest Crollius H."/>
            <person name="Montfort J."/>
            <person name="Robinson-Rechavi M."/>
            <person name="Bucao C."/>
            <person name="Bouchez O."/>
            <person name="Gislard M."/>
            <person name="Lluch J."/>
            <person name="Milhes M."/>
            <person name="Lampietro C."/>
            <person name="Lopez Roques C."/>
            <person name="Donnadieu C."/>
            <person name="Braasch I."/>
            <person name="Desvignes T."/>
            <person name="Postlethwait J."/>
            <person name="Bobe J."/>
            <person name="Wedekind C."/>
            <person name="Guiguen Y."/>
        </authorList>
    </citation>
    <scope>NUCLEOTIDE SEQUENCE [LARGE SCALE GENOMIC DNA]</scope>
    <source>
        <strain evidence="2">Cs_M1</strain>
        <tissue evidence="2">Blood</tissue>
    </source>
</reference>
<comment type="caution">
    <text evidence="2">The sequence shown here is derived from an EMBL/GenBank/DDBJ whole genome shotgun (WGS) entry which is preliminary data.</text>
</comment>
<accession>A0AAN8L4D3</accession>
<keyword evidence="3" id="KW-1185">Reference proteome</keyword>
<feature type="compositionally biased region" description="Acidic residues" evidence="1">
    <location>
        <begin position="357"/>
        <end position="368"/>
    </location>
</feature>
<sequence length="674" mass="75777">MEQNSADLLTDAFSDTSLPSFPEGELDFESLHFDEAVPDMSPGTLPVLREEEEDVGQEEEEEEPGGETGNVSDHISVETYDVRVTEEDTHHTDEEEMGSGEEETQHIDEEEMGSGEEETQHIDEEEIGSGEEETQHIDEEEIGSGEEETQHIDEEEIGSGEEETQHIDEEEIGSGEEETQHIDEEEIGSGEEETQHVDEEEIGSGEEETQHIEEEAEMMDSGEEENTGIKNLGSPGDWSVVVHYDEESWDGALQDIEKIVTTGQPFAEQESENHKVRNVEQGAYENSDVRCFEGVTEDGTMEITAGICEEGERRTAEENQEESSDSDLEILTSSVTKQRRKEGNKAVNSQQTFPQEKEEEEERDEDGAPEVVSDCPDPAASVADLHLSETISDVPTSTLHGEAGRGRAAVTISRGTGNMSSSDSEESFPGALWTSEAEQREDKRETWLWGETGPGTSEEEHLCELQPELAGRLKSRIHADISWDTGGNNVDSGGLIQDYQYEASGITESGELAGEEDDEEDDEEENRSWEQEKERIKAFHKFYYDEEEEEDGENTGRKSRVQFCVDPLPQVIEYTDSSSDVDLVDSSSDGDEDLDSTARLEEQREPERQRMSLPETQESREPQGELQDLSKMPRTHRKRDRCLRVLKLLAKMTLLTVIGLLAFWWTRDQLDLDW</sequence>
<evidence type="ECO:0000313" key="3">
    <source>
        <dbReference type="Proteomes" id="UP001356427"/>
    </source>
</evidence>
<dbReference type="AlphaFoldDB" id="A0AAN8L4D3"/>
<protein>
    <submittedName>
        <fullName evidence="2">Uncharacterized protein</fullName>
    </submittedName>
</protein>
<proteinExistence type="predicted"/>
<feature type="compositionally biased region" description="Polar residues" evidence="1">
    <location>
        <begin position="413"/>
        <end position="422"/>
    </location>
</feature>
<feature type="compositionally biased region" description="Acidic residues" evidence="1">
    <location>
        <begin position="214"/>
        <end position="226"/>
    </location>
</feature>